<sequence length="320" mass="35615">MSYEGKKWKCDILNHPPGKSATELVISITKTQTEVELILEGTKAHFTCLAKGTDFNAFSISGRLSFSKVSQCTIIVSRLKSLQPLLGRFGLSSQAVADVQSSLLFSLQASLLVKLLEFLLTIVASSKLVKVVKDNLRELVYYTIAFLQIYGATGALLLKEIVGNCGLDGINVIIDAAKSRFNDSKVLKGNFFQFFDPIILYRKSHNSFYLILFVKLQIFIIQVAALVNGASSTLGFTLKGGGRKPWNTNGEDNNDSENHNNSCNYGQVTGKAIMFNEIINYVQSLQRQVKVAALEVGRKLHYFKERMIEVIRLKAKQLCR</sequence>
<evidence type="ECO:0000313" key="2">
    <source>
        <dbReference type="EnsemblPlants" id="MELO3C034612.2.1"/>
    </source>
</evidence>
<keyword evidence="1" id="KW-0472">Membrane</keyword>
<feature type="transmembrane region" description="Helical" evidence="1">
    <location>
        <begin position="139"/>
        <end position="158"/>
    </location>
</feature>
<reference evidence="2" key="1">
    <citation type="submission" date="2023-03" db="UniProtKB">
        <authorList>
            <consortium name="EnsemblPlants"/>
        </authorList>
    </citation>
    <scope>IDENTIFICATION</scope>
</reference>
<evidence type="ECO:0000256" key="1">
    <source>
        <dbReference type="SAM" id="Phobius"/>
    </source>
</evidence>
<dbReference type="EnsemblPlants" id="MELO3C034612.2.1">
    <property type="protein sequence ID" value="MELO3C034612.2.1"/>
    <property type="gene ID" value="MELO3C034612.2"/>
</dbReference>
<proteinExistence type="predicted"/>
<dbReference type="Gramene" id="MELO3C034612.2.1">
    <property type="protein sequence ID" value="MELO3C034612.2.1"/>
    <property type="gene ID" value="MELO3C034612.2"/>
</dbReference>
<name>A0A9I9EJ97_CUCME</name>
<feature type="transmembrane region" description="Helical" evidence="1">
    <location>
        <begin position="103"/>
        <end position="124"/>
    </location>
</feature>
<accession>A0A9I9EJ97</accession>
<keyword evidence="1" id="KW-0812">Transmembrane</keyword>
<organism evidence="2">
    <name type="scientific">Cucumis melo</name>
    <name type="common">Muskmelon</name>
    <dbReference type="NCBI Taxonomy" id="3656"/>
    <lineage>
        <taxon>Eukaryota</taxon>
        <taxon>Viridiplantae</taxon>
        <taxon>Streptophyta</taxon>
        <taxon>Embryophyta</taxon>
        <taxon>Tracheophyta</taxon>
        <taxon>Spermatophyta</taxon>
        <taxon>Magnoliopsida</taxon>
        <taxon>eudicotyledons</taxon>
        <taxon>Gunneridae</taxon>
        <taxon>Pentapetalae</taxon>
        <taxon>rosids</taxon>
        <taxon>fabids</taxon>
        <taxon>Cucurbitales</taxon>
        <taxon>Cucurbitaceae</taxon>
        <taxon>Benincaseae</taxon>
        <taxon>Cucumis</taxon>
    </lineage>
</organism>
<feature type="transmembrane region" description="Helical" evidence="1">
    <location>
        <begin position="208"/>
        <end position="227"/>
    </location>
</feature>
<protein>
    <submittedName>
        <fullName evidence="2">Uncharacterized protein</fullName>
    </submittedName>
</protein>
<dbReference type="AlphaFoldDB" id="A0A9I9EJ97"/>
<keyword evidence="1" id="KW-1133">Transmembrane helix</keyword>